<organism evidence="1 2">
    <name type="scientific">Rhynchophorus ferrugineus</name>
    <name type="common">Red palm weevil</name>
    <name type="synonym">Curculio ferrugineus</name>
    <dbReference type="NCBI Taxonomy" id="354439"/>
    <lineage>
        <taxon>Eukaryota</taxon>
        <taxon>Metazoa</taxon>
        <taxon>Ecdysozoa</taxon>
        <taxon>Arthropoda</taxon>
        <taxon>Hexapoda</taxon>
        <taxon>Insecta</taxon>
        <taxon>Pterygota</taxon>
        <taxon>Neoptera</taxon>
        <taxon>Endopterygota</taxon>
        <taxon>Coleoptera</taxon>
        <taxon>Polyphaga</taxon>
        <taxon>Cucujiformia</taxon>
        <taxon>Curculionidae</taxon>
        <taxon>Dryophthorinae</taxon>
        <taxon>Rhynchophorus</taxon>
    </lineage>
</organism>
<proteinExistence type="predicted"/>
<evidence type="ECO:0000313" key="2">
    <source>
        <dbReference type="Proteomes" id="UP000625711"/>
    </source>
</evidence>
<evidence type="ECO:0000313" key="1">
    <source>
        <dbReference type="EMBL" id="KAF7283675.1"/>
    </source>
</evidence>
<name>A0A834ITN0_RHYFE</name>
<reference evidence="1" key="1">
    <citation type="submission" date="2020-08" db="EMBL/GenBank/DDBJ databases">
        <title>Genome sequencing and assembly of the red palm weevil Rhynchophorus ferrugineus.</title>
        <authorList>
            <person name="Dias G.B."/>
            <person name="Bergman C.M."/>
            <person name="Manee M."/>
        </authorList>
    </citation>
    <scope>NUCLEOTIDE SEQUENCE</scope>
    <source>
        <strain evidence="1">AA-2017</strain>
        <tissue evidence="1">Whole larva</tissue>
    </source>
</reference>
<keyword evidence="2" id="KW-1185">Reference proteome</keyword>
<dbReference type="Proteomes" id="UP000625711">
    <property type="component" value="Unassembled WGS sequence"/>
</dbReference>
<comment type="caution">
    <text evidence="1">The sequence shown here is derived from an EMBL/GenBank/DDBJ whole genome shotgun (WGS) entry which is preliminary data.</text>
</comment>
<dbReference type="AlphaFoldDB" id="A0A834ITN0"/>
<dbReference type="OrthoDB" id="430476at2759"/>
<dbReference type="EMBL" id="JAACXV010000093">
    <property type="protein sequence ID" value="KAF7283675.1"/>
    <property type="molecule type" value="Genomic_DNA"/>
</dbReference>
<sequence length="81" mass="9255">MDLIKHIKALNSETEWSMWKRKIRDMVDYHEGALDAIDGKLAKPSVLAADANEWYTIDLAYGYKCNNKCCISKNVGQKYGL</sequence>
<protein>
    <submittedName>
        <fullName evidence="1">Uncharacterized protein</fullName>
    </submittedName>
</protein>
<gene>
    <name evidence="1" type="ORF">GWI33_023245</name>
</gene>
<accession>A0A834ITN0</accession>